<feature type="region of interest" description="Disordered" evidence="1">
    <location>
        <begin position="241"/>
        <end position="319"/>
    </location>
</feature>
<evidence type="ECO:0000256" key="1">
    <source>
        <dbReference type="SAM" id="MobiDB-lite"/>
    </source>
</evidence>
<feature type="compositionally biased region" description="Basic and acidic residues" evidence="1">
    <location>
        <begin position="104"/>
        <end position="116"/>
    </location>
</feature>
<accession>A0AB34FI17</accession>
<proteinExistence type="predicted"/>
<feature type="region of interest" description="Disordered" evidence="1">
    <location>
        <begin position="352"/>
        <end position="435"/>
    </location>
</feature>
<comment type="caution">
    <text evidence="2">The sequence shown here is derived from an EMBL/GenBank/DDBJ whole genome shotgun (WGS) entry which is preliminary data.</text>
</comment>
<feature type="compositionally biased region" description="Low complexity" evidence="1">
    <location>
        <begin position="15"/>
        <end position="26"/>
    </location>
</feature>
<dbReference type="Proteomes" id="UP001163105">
    <property type="component" value="Unassembled WGS sequence"/>
</dbReference>
<dbReference type="EMBL" id="JAQHRD010000008">
    <property type="protein sequence ID" value="KAJ6438689.1"/>
    <property type="molecule type" value="Genomic_DNA"/>
</dbReference>
<protein>
    <submittedName>
        <fullName evidence="2">Dolichyl pyrophosphate phosphatase</fullName>
    </submittedName>
</protein>
<sequence length="435" mass="47726">MLAAHRDQENLAHSQQVPTKQQPKTPGARYPKTPLAFRNDENLPAAFAGKTGIGAADTRPGGNDKMTAKKGQLQPMTTPMEPQTRAPLGNKTTNAKAKAGRSGGVKERVNEIEKSQAVKQTTIQRRKQKALDLAPIKLEIQPDPQSHQSDAEDEPEYAPPPVAPLPYESDVLPKGGLTFEGLKKENFLQGFYQHYHQADANGMSRQEKKFNEEMAAVLQRVEERNQRELDDLQWNTADIEQTTAAIRRKPGLSKDEKSTTRAGAQRNPPTITSKRAATALGMSSGNQRSALGKTVAAPKPPRRPLSALLSRSRPAKPVTTTAAFDSGNIAAEAASRNTIGYNKGRSASSMLYRRTPSVSERQKQVTRAPTPREAEADLTLTPARIRQAASRSETPSERPQFLSLFDDVDDEDLPPMRAPLLGSDDEEEFELKLTI</sequence>
<feature type="compositionally biased region" description="Low complexity" evidence="1">
    <location>
        <begin position="304"/>
        <end position="316"/>
    </location>
</feature>
<feature type="region of interest" description="Disordered" evidence="1">
    <location>
        <begin position="1"/>
        <end position="169"/>
    </location>
</feature>
<evidence type="ECO:0000313" key="3">
    <source>
        <dbReference type="Proteomes" id="UP001163105"/>
    </source>
</evidence>
<evidence type="ECO:0000313" key="2">
    <source>
        <dbReference type="EMBL" id="KAJ6438689.1"/>
    </source>
</evidence>
<dbReference type="AlphaFoldDB" id="A0AB34FI17"/>
<gene>
    <name evidence="2" type="ORF">O9K51_09284</name>
</gene>
<organism evidence="2 3">
    <name type="scientific">Purpureocillium lavendulum</name>
    <dbReference type="NCBI Taxonomy" id="1247861"/>
    <lineage>
        <taxon>Eukaryota</taxon>
        <taxon>Fungi</taxon>
        <taxon>Dikarya</taxon>
        <taxon>Ascomycota</taxon>
        <taxon>Pezizomycotina</taxon>
        <taxon>Sordariomycetes</taxon>
        <taxon>Hypocreomycetidae</taxon>
        <taxon>Hypocreales</taxon>
        <taxon>Ophiocordycipitaceae</taxon>
        <taxon>Purpureocillium</taxon>
    </lineage>
</organism>
<name>A0AB34FI17_9HYPO</name>
<reference evidence="2" key="1">
    <citation type="submission" date="2023-01" db="EMBL/GenBank/DDBJ databases">
        <title>The growth and conidiation of Purpureocillium lavendulum are regulated by nitrogen source and histone H3K14 acetylation.</title>
        <authorList>
            <person name="Tang P."/>
            <person name="Han J."/>
            <person name="Zhang C."/>
            <person name="Tang P."/>
            <person name="Qi F."/>
            <person name="Zhang K."/>
            <person name="Liang L."/>
        </authorList>
    </citation>
    <scope>NUCLEOTIDE SEQUENCE</scope>
    <source>
        <strain evidence="2">YMF1.00683</strain>
    </source>
</reference>
<feature type="compositionally biased region" description="Polar residues" evidence="1">
    <location>
        <begin position="267"/>
        <end position="289"/>
    </location>
</feature>
<feature type="compositionally biased region" description="Basic and acidic residues" evidence="1">
    <location>
        <begin position="1"/>
        <end position="10"/>
    </location>
</feature>
<keyword evidence="3" id="KW-1185">Reference proteome</keyword>